<reference evidence="1 2" key="1">
    <citation type="submission" date="2017-04" db="EMBL/GenBank/DDBJ databases">
        <title>Genome sequencing of [Candida] sorbophila.</title>
        <authorList>
            <person name="Ahn J.O."/>
        </authorList>
    </citation>
    <scope>NUCLEOTIDE SEQUENCE [LARGE SCALE GENOMIC DNA]</scope>
    <source>
        <strain evidence="1 2">DS02</strain>
    </source>
</reference>
<accession>A0A2T0FIY9</accession>
<dbReference type="InterPro" id="IPR019711">
    <property type="entry name" value="ATP_synth_F0_suH"/>
</dbReference>
<evidence type="ECO:0000313" key="2">
    <source>
        <dbReference type="Proteomes" id="UP000238350"/>
    </source>
</evidence>
<dbReference type="Pfam" id="PF10775">
    <property type="entry name" value="ATP_sub_h"/>
    <property type="match status" value="1"/>
</dbReference>
<dbReference type="PANTHER" id="PTHR28207:SF1">
    <property type="entry name" value="ATP SYNTHASE SUBUNIT H, MITOCHONDRIAL"/>
    <property type="match status" value="1"/>
</dbReference>
<name>A0A2T0FIY9_9ASCO</name>
<keyword evidence="2" id="KW-1185">Reference proteome</keyword>
<dbReference type="OrthoDB" id="274752at2759"/>
<proteinExistence type="predicted"/>
<dbReference type="RefSeq" id="XP_024664881.1">
    <property type="nucleotide sequence ID" value="XM_024809113.1"/>
</dbReference>
<evidence type="ECO:0000313" key="1">
    <source>
        <dbReference type="EMBL" id="PRT54936.1"/>
    </source>
</evidence>
<comment type="caution">
    <text evidence="1">The sequence shown here is derived from an EMBL/GenBank/DDBJ whole genome shotgun (WGS) entry which is preliminary data.</text>
</comment>
<dbReference type="PANTHER" id="PTHR28207">
    <property type="entry name" value="ATP SYNTHASE SUBUNIT H, MITOCHONDRIAL"/>
    <property type="match status" value="1"/>
</dbReference>
<dbReference type="EMBL" id="NDIQ01000021">
    <property type="protein sequence ID" value="PRT54936.1"/>
    <property type="molecule type" value="Genomic_DNA"/>
</dbReference>
<protein>
    <recommendedName>
        <fullName evidence="3">ATP synthase subunit H, mitochondrial</fullName>
    </recommendedName>
</protein>
<evidence type="ECO:0008006" key="3">
    <source>
        <dbReference type="Google" id="ProtNLM"/>
    </source>
</evidence>
<dbReference type="GeneID" id="36516304"/>
<sequence length="108" mass="11726">MISRVLCRRMAVARFSTSVPRKDLLQDLYLSEIKAFKPKPVSESDAAGTVKKFAVPAQPKSPSIEGDAAEVDAYANSTVEVETETASGEPVAQTSEDWFPIEEVAEAH</sequence>
<dbReference type="STRING" id="45607.A0A2T0FIY9"/>
<dbReference type="GO" id="GO:0046933">
    <property type="term" value="F:proton-transporting ATP synthase activity, rotational mechanism"/>
    <property type="evidence" value="ECO:0007669"/>
    <property type="project" value="TreeGrafter"/>
</dbReference>
<dbReference type="Proteomes" id="UP000238350">
    <property type="component" value="Unassembled WGS sequence"/>
</dbReference>
<gene>
    <name evidence="1" type="ORF">B9G98_02556</name>
</gene>
<dbReference type="AlphaFoldDB" id="A0A2T0FIY9"/>
<organism evidence="1 2">
    <name type="scientific">Wickerhamiella sorbophila</name>
    <dbReference type="NCBI Taxonomy" id="45607"/>
    <lineage>
        <taxon>Eukaryota</taxon>
        <taxon>Fungi</taxon>
        <taxon>Dikarya</taxon>
        <taxon>Ascomycota</taxon>
        <taxon>Saccharomycotina</taxon>
        <taxon>Dipodascomycetes</taxon>
        <taxon>Dipodascales</taxon>
        <taxon>Trichomonascaceae</taxon>
        <taxon>Wickerhamiella</taxon>
    </lineage>
</organism>